<feature type="compositionally biased region" description="Low complexity" evidence="1">
    <location>
        <begin position="173"/>
        <end position="199"/>
    </location>
</feature>
<accession>A0A1R1YS22</accession>
<dbReference type="Gene3D" id="2.100.10.30">
    <property type="entry name" value="Jacalin-like lectin domain"/>
    <property type="match status" value="1"/>
</dbReference>
<dbReference type="Pfam" id="PF12044">
    <property type="entry name" value="Metallopep"/>
    <property type="match status" value="1"/>
</dbReference>
<keyword evidence="3" id="KW-1185">Reference proteome</keyword>
<feature type="region of interest" description="Disordered" evidence="1">
    <location>
        <begin position="1"/>
        <end position="50"/>
    </location>
</feature>
<dbReference type="GO" id="GO:0005737">
    <property type="term" value="C:cytoplasm"/>
    <property type="evidence" value="ECO:0007669"/>
    <property type="project" value="TreeGrafter"/>
</dbReference>
<protein>
    <submittedName>
        <fullName evidence="2">Putative zinc metalloproteinase</fullName>
    </submittedName>
</protein>
<evidence type="ECO:0000313" key="3">
    <source>
        <dbReference type="Proteomes" id="UP000187429"/>
    </source>
</evidence>
<feature type="region of interest" description="Disordered" evidence="1">
    <location>
        <begin position="165"/>
        <end position="219"/>
    </location>
</feature>
<dbReference type="EMBL" id="LSSM01000209">
    <property type="protein sequence ID" value="OMJ29694.1"/>
    <property type="molecule type" value="Genomic_DNA"/>
</dbReference>
<name>A0A1R1YS22_9FUNG</name>
<sequence>MSEEEKTKHSTSPYFDSQGYPGSKHNNANINNQPQEYGGFNSNRPYPNQFQGHFYEQQASGGYYSQNLQINNFFGQQRPSYANYQHDYPVNDGYNSRPVGPQNNLYPVNNNQNFPQAFPRPPIDRVDSFFESKPYPTQQNPPYPPRSSLNQPSFAIQSQNNFYPTQAQNSFYPNQNQNNLYPPQIQSSFYSQSNQSNFYPPQNQNIPPSITAQGSGDSSYQNQMLDINSRFNNFNIQDPMLAQAPSQQNQFNNYKPVDGNSHSSVPKNSGAGYPSRLSYQSGMSNGRGAGLGSNNYPTVRPISSKDQYGTNGNNICFTNINENQLVHQRFIIIHGTILNSPHKNGKVSVLHPYFPTMVYDVVEGFFKAIVELEGGENNITFVFNNEKTPEISENLCIRMKPNLESPPLNLVMVIGKDSIGKFDFDPSYPPKSDDYLDLARRKLICTAYLWQAFIAEQMRRAGYGFRTIRFEEEYIEDTMTNRDNYKRMNAKVHIIKSELTVEEIRHKDRSQQYNNPSDREPELEDSQFDIAARALKSYGGPFADNGTKKYIAALSLDSTWDPELRIALGHAALGGSTGEYRLGVFGSHLTFSWPSCLEEVIPCLNDTTKVNTSFLSDDGNWTHEYWRSANVGMGAFLHEVGHLMTMPHTPTGIMYRGFDNLNRTFNVSEPGNEGPILISDEDGAHFHMTDLARLRYHPLTKFDGEESFDNLESGIEAYYTDNGIIVSSSSGVHLVEAWVRDNYRYHYDYCSENLARRANRSIITGSEEERAVDVPRSVTINYSVIEQLCCHTDKESPIYIKVTSRSKDDLEVHDLKKQILESKIVCPNGLLQYSTVVYGSTTKEFDSALFLGDSYALQYPPNSHKFHSQNSSENNEIHRASQIDLFPPQLKSIRVIFHKSYSTICALQVELSNGETSILGNISNAGTKSQLFEIPANDGLASIFVRSGQWIDGFEFTTRLGVRSGLIGGAGGSGHLITAPEHHVFTGIKACADRWLDGFSAQYSLI</sequence>
<dbReference type="OrthoDB" id="74460at2759"/>
<dbReference type="PANTHER" id="PTHR21054">
    <property type="entry name" value="ZINC METALLOPROTEINASE-RELATED"/>
    <property type="match status" value="1"/>
</dbReference>
<evidence type="ECO:0000313" key="2">
    <source>
        <dbReference type="EMBL" id="OMJ29694.1"/>
    </source>
</evidence>
<evidence type="ECO:0000256" key="1">
    <source>
        <dbReference type="SAM" id="MobiDB-lite"/>
    </source>
</evidence>
<dbReference type="PANTHER" id="PTHR21054:SF2">
    <property type="entry name" value="MIP04191P"/>
    <property type="match status" value="1"/>
</dbReference>
<gene>
    <name evidence="2" type="ORF">AYI69_g790</name>
</gene>
<feature type="compositionally biased region" description="Polar residues" evidence="1">
    <location>
        <begin position="24"/>
        <end position="50"/>
    </location>
</feature>
<dbReference type="InterPro" id="IPR053002">
    <property type="entry name" value="Metalloproteinase_M10B"/>
</dbReference>
<organism evidence="2 3">
    <name type="scientific">Smittium culicis</name>
    <dbReference type="NCBI Taxonomy" id="133412"/>
    <lineage>
        <taxon>Eukaryota</taxon>
        <taxon>Fungi</taxon>
        <taxon>Fungi incertae sedis</taxon>
        <taxon>Zoopagomycota</taxon>
        <taxon>Kickxellomycotina</taxon>
        <taxon>Harpellomycetes</taxon>
        <taxon>Harpellales</taxon>
        <taxon>Legeriomycetaceae</taxon>
        <taxon>Smittium</taxon>
    </lineage>
</organism>
<feature type="compositionally biased region" description="Low complexity" evidence="1">
    <location>
        <begin position="101"/>
        <end position="113"/>
    </location>
</feature>
<dbReference type="InterPro" id="IPR021917">
    <property type="entry name" value="Unchr_Zn-peptidase-like"/>
</dbReference>
<feature type="compositionally biased region" description="Polar residues" evidence="1">
    <location>
        <begin position="200"/>
        <end position="219"/>
    </location>
</feature>
<feature type="region of interest" description="Disordered" evidence="1">
    <location>
        <begin position="250"/>
        <end position="272"/>
    </location>
</feature>
<dbReference type="Proteomes" id="UP000187429">
    <property type="component" value="Unassembled WGS sequence"/>
</dbReference>
<dbReference type="InterPro" id="IPR036404">
    <property type="entry name" value="Jacalin-like_lectin_dom_sf"/>
</dbReference>
<comment type="caution">
    <text evidence="2">The sequence shown here is derived from an EMBL/GenBank/DDBJ whole genome shotgun (WGS) entry which is preliminary data.</text>
</comment>
<reference evidence="3" key="1">
    <citation type="submission" date="2017-01" db="EMBL/GenBank/DDBJ databases">
        <authorList>
            <person name="Wang Y."/>
            <person name="White M."/>
            <person name="Kvist S."/>
            <person name="Moncalvo J.-M."/>
        </authorList>
    </citation>
    <scope>NUCLEOTIDE SEQUENCE [LARGE SCALE GENOMIC DNA]</scope>
    <source>
        <strain evidence="3">ID-206-W2</strain>
    </source>
</reference>
<feature type="region of interest" description="Disordered" evidence="1">
    <location>
        <begin position="95"/>
        <end position="152"/>
    </location>
</feature>
<dbReference type="SUPFAM" id="SSF51101">
    <property type="entry name" value="Mannose-binding lectins"/>
    <property type="match status" value="1"/>
</dbReference>
<dbReference type="AlphaFoldDB" id="A0A1R1YS22"/>
<proteinExistence type="predicted"/>